<dbReference type="Proteomes" id="UP000559027">
    <property type="component" value="Unassembled WGS sequence"/>
</dbReference>
<keyword evidence="3" id="KW-1185">Reference proteome</keyword>
<evidence type="ECO:0000313" key="2">
    <source>
        <dbReference type="EMBL" id="KAF5349479.1"/>
    </source>
</evidence>
<evidence type="ECO:0008006" key="4">
    <source>
        <dbReference type="Google" id="ProtNLM"/>
    </source>
</evidence>
<feature type="chain" id="PRO_5034508350" description="Secreted protein" evidence="1">
    <location>
        <begin position="28"/>
        <end position="80"/>
    </location>
</feature>
<gene>
    <name evidence="2" type="ORF">D9756_008936</name>
</gene>
<dbReference type="EMBL" id="JAACJO010000016">
    <property type="protein sequence ID" value="KAF5349479.1"/>
    <property type="molecule type" value="Genomic_DNA"/>
</dbReference>
<sequence>MFNAIMIKLWTAFLFIALAVTTNGVLAIPLRDNAIAARLYVPPTVMGHRFSPDRSSYTSQGYRYPKVYDDHRDYTAKTHY</sequence>
<dbReference type="AlphaFoldDB" id="A0A8H5CY28"/>
<evidence type="ECO:0000256" key="1">
    <source>
        <dbReference type="SAM" id="SignalP"/>
    </source>
</evidence>
<proteinExistence type="predicted"/>
<reference evidence="2 3" key="1">
    <citation type="journal article" date="2020" name="ISME J.">
        <title>Uncovering the hidden diversity of litter-decomposition mechanisms in mushroom-forming fungi.</title>
        <authorList>
            <person name="Floudas D."/>
            <person name="Bentzer J."/>
            <person name="Ahren D."/>
            <person name="Johansson T."/>
            <person name="Persson P."/>
            <person name="Tunlid A."/>
        </authorList>
    </citation>
    <scope>NUCLEOTIDE SEQUENCE [LARGE SCALE GENOMIC DNA]</scope>
    <source>
        <strain evidence="2 3">CBS 146.42</strain>
    </source>
</reference>
<accession>A0A8H5CY28</accession>
<name>A0A8H5CY28_9AGAR</name>
<feature type="signal peptide" evidence="1">
    <location>
        <begin position="1"/>
        <end position="27"/>
    </location>
</feature>
<keyword evidence="1" id="KW-0732">Signal</keyword>
<comment type="caution">
    <text evidence="2">The sequence shown here is derived from an EMBL/GenBank/DDBJ whole genome shotgun (WGS) entry which is preliminary data.</text>
</comment>
<evidence type="ECO:0000313" key="3">
    <source>
        <dbReference type="Proteomes" id="UP000559027"/>
    </source>
</evidence>
<protein>
    <recommendedName>
        <fullName evidence="4">Secreted protein</fullName>
    </recommendedName>
</protein>
<organism evidence="2 3">
    <name type="scientific">Leucocoprinus leucothites</name>
    <dbReference type="NCBI Taxonomy" id="201217"/>
    <lineage>
        <taxon>Eukaryota</taxon>
        <taxon>Fungi</taxon>
        <taxon>Dikarya</taxon>
        <taxon>Basidiomycota</taxon>
        <taxon>Agaricomycotina</taxon>
        <taxon>Agaricomycetes</taxon>
        <taxon>Agaricomycetidae</taxon>
        <taxon>Agaricales</taxon>
        <taxon>Agaricineae</taxon>
        <taxon>Agaricaceae</taxon>
        <taxon>Leucocoprinus</taxon>
    </lineage>
</organism>